<organism evidence="2 3">
    <name type="scientific">Myroides odoratimimus CIP 101113</name>
    <dbReference type="NCBI Taxonomy" id="883154"/>
    <lineage>
        <taxon>Bacteria</taxon>
        <taxon>Pseudomonadati</taxon>
        <taxon>Bacteroidota</taxon>
        <taxon>Flavobacteriia</taxon>
        <taxon>Flavobacteriales</taxon>
        <taxon>Flavobacteriaceae</taxon>
        <taxon>Myroides</taxon>
    </lineage>
</organism>
<dbReference type="AlphaFoldDB" id="A0AAV3F655"/>
<evidence type="ECO:0000256" key="1">
    <source>
        <dbReference type="SAM" id="SignalP"/>
    </source>
</evidence>
<accession>A0AAV3F655</accession>
<feature type="signal peptide" evidence="1">
    <location>
        <begin position="1"/>
        <end position="23"/>
    </location>
</feature>
<dbReference type="Proteomes" id="UP000004834">
    <property type="component" value="Unassembled WGS sequence"/>
</dbReference>
<dbReference type="EMBL" id="AGEE01000005">
    <property type="protein sequence ID" value="EHO14721.1"/>
    <property type="molecule type" value="Genomic_DNA"/>
</dbReference>
<evidence type="ECO:0000313" key="2">
    <source>
        <dbReference type="EMBL" id="EHO14721.1"/>
    </source>
</evidence>
<dbReference type="PROSITE" id="PS51257">
    <property type="entry name" value="PROKAR_LIPOPROTEIN"/>
    <property type="match status" value="1"/>
</dbReference>
<sequence length="447" mass="50228">MKIKKVLSLFAITAFLLTSCSSDDNEIIRPEQKDQVEVSKESPVLGDYSFNHAGNPIPFHFEKTTITMKMSGMAGSGQDDEIFNVITTYKNAEGVLKTVAKNKDNNEYKAFFFRDIKDDKSEFLLNIDLTAKTEIEAIKAAYPAKDVIVEHDKGQFGWLPMKQGTIVETIKLPISGLYIFEDQGHKYTYTFSDEVVNFNSGFSAYDMTVLAHNKNTNKILLEGKDESVKGRFYVIQLQNIKGKLVEIGRTTYLPTEKDKAEKEFASSAKLKDNKGEKEVTFNRYQKDTNAIFGVLDGTYTTEIINNGFGYYKFTVGQGDDAFIMIGNFSDDPNAEMKEGGRATLKKVFTNEKEGQIIYEITKGEGYYARRVGYFLTIYVKDIAEDGSKATYAIATKDGSNTILGQGEPIAKTKEEAIQIKAPSADKIFDPKEGMMKYAHLWIPTTRE</sequence>
<proteinExistence type="predicted"/>
<reference evidence="2 3" key="1">
    <citation type="submission" date="2011-11" db="EMBL/GenBank/DDBJ databases">
        <title>The Genome Sequence of Myroides odoratimimus CIP 101113.</title>
        <authorList>
            <person name="Earl A."/>
            <person name="Ward D."/>
            <person name="Feldgarden M."/>
            <person name="Gevers D."/>
            <person name="Huys G."/>
            <person name="Young S.K."/>
            <person name="Zeng Q."/>
            <person name="Gargeya S."/>
            <person name="Fitzgerald M."/>
            <person name="Haas B."/>
            <person name="Abouelleil A."/>
            <person name="Alvarado L."/>
            <person name="Arachchi H.M."/>
            <person name="Berlin A."/>
            <person name="Brown A."/>
            <person name="Chapman S.B."/>
            <person name="Chen Z."/>
            <person name="Dunbar C."/>
            <person name="Freedman E."/>
            <person name="Gearin G."/>
            <person name="Goldberg J."/>
            <person name="Griggs A."/>
            <person name="Gujja S."/>
            <person name="Heiman D."/>
            <person name="Howarth C."/>
            <person name="Larson L."/>
            <person name="Lui A."/>
            <person name="MacDonald P.J.P."/>
            <person name="Montmayeur A."/>
            <person name="Murphy C."/>
            <person name="Neiman D."/>
            <person name="Pearson M."/>
            <person name="Priest M."/>
            <person name="Roberts A."/>
            <person name="Saif S."/>
            <person name="Shea T."/>
            <person name="Shenoy N."/>
            <person name="Sisk P."/>
            <person name="Stolte C."/>
            <person name="Sykes S."/>
            <person name="Wortman J."/>
            <person name="Nusbaum C."/>
            <person name="Birren B."/>
        </authorList>
    </citation>
    <scope>NUCLEOTIDE SEQUENCE [LARGE SCALE GENOMIC DNA]</scope>
    <source>
        <strain evidence="2 3">CIP 101113</strain>
    </source>
</reference>
<name>A0AAV3F655_9FLAO</name>
<dbReference type="RefSeq" id="WP_006262776.1">
    <property type="nucleotide sequence ID" value="NZ_JH590837.1"/>
</dbReference>
<evidence type="ECO:0008006" key="4">
    <source>
        <dbReference type="Google" id="ProtNLM"/>
    </source>
</evidence>
<comment type="caution">
    <text evidence="2">The sequence shown here is derived from an EMBL/GenBank/DDBJ whole genome shotgun (WGS) entry which is preliminary data.</text>
</comment>
<feature type="chain" id="PRO_5043539600" description="Lipoprotein" evidence="1">
    <location>
        <begin position="24"/>
        <end position="447"/>
    </location>
</feature>
<protein>
    <recommendedName>
        <fullName evidence="4">Lipoprotein</fullName>
    </recommendedName>
</protein>
<gene>
    <name evidence="2" type="ORF">HMPREF9715_00606</name>
</gene>
<evidence type="ECO:0000313" key="3">
    <source>
        <dbReference type="Proteomes" id="UP000004834"/>
    </source>
</evidence>
<keyword evidence="1" id="KW-0732">Signal</keyword>